<dbReference type="Proteomes" id="UP001530377">
    <property type="component" value="Unassembled WGS sequence"/>
</dbReference>
<keyword evidence="3" id="KW-1185">Reference proteome</keyword>
<protein>
    <recommendedName>
        <fullName evidence="4">Sulfotransferase</fullName>
    </recommendedName>
</protein>
<evidence type="ECO:0000256" key="1">
    <source>
        <dbReference type="SAM" id="MobiDB-lite"/>
    </source>
</evidence>
<organism evidence="2 3">
    <name type="scientific">Cyclostephanos tholiformis</name>
    <dbReference type="NCBI Taxonomy" id="382380"/>
    <lineage>
        <taxon>Eukaryota</taxon>
        <taxon>Sar</taxon>
        <taxon>Stramenopiles</taxon>
        <taxon>Ochrophyta</taxon>
        <taxon>Bacillariophyta</taxon>
        <taxon>Coscinodiscophyceae</taxon>
        <taxon>Thalassiosirophycidae</taxon>
        <taxon>Stephanodiscales</taxon>
        <taxon>Stephanodiscaceae</taxon>
        <taxon>Cyclostephanos</taxon>
    </lineage>
</organism>
<feature type="compositionally biased region" description="Gly residues" evidence="1">
    <location>
        <begin position="51"/>
        <end position="61"/>
    </location>
</feature>
<sequence>MHHSSTYAASFPGSGDKMITKYLVEGMTGLRVVEASSFGGGEGGDDASETSGGGEGGAGKGRGGKRAAGGVAVRTQWPHTSGKLASWDDDIHRAFVVLRNPLHAVPCYFDRLYELRNHLPTGSASLPQYSADSRNAWVNWRDKQLNSQMMLYRRFVSFWMERFTSKDEGSRLYFSYETFVDPMSGPGEASEGDVRKRRSIVDDEEEHRLLARNWNSAERPYLPENLAEMSQMLLELMNRWSRHQRLLSILAVYHREVNRAYLEITGQLDGAIVEGDGLSRAQQEQSLKRPQEKPASAGPSVLPHGSFHVIQASHPNANVASIVASNWLMGLFEPKKDIAFMNFDWPDEPIKQSGLDVVINSNLVTKTNKVDLLSLYKLIRPQFDEVFFVVSNRGRSRINDEVCGYKNVLCIEYEELRYDNVDELRAMVGMLTLKFRKRFEYFFGANNPDLLSPESERNAVERLDATALAAAALKDEPPEKVDLRYGVRGGDGFNMDDSVPALIMPSDRRLRRRLSIALPGGGCEVTWPQPPKRRIQTSYAASYPGLTIHMMLASWYLGMTKSIVL</sequence>
<accession>A0ABD3SQC7</accession>
<gene>
    <name evidence="2" type="ORF">ACHAXA_001196</name>
</gene>
<proteinExistence type="predicted"/>
<evidence type="ECO:0000313" key="3">
    <source>
        <dbReference type="Proteomes" id="UP001530377"/>
    </source>
</evidence>
<reference evidence="2 3" key="1">
    <citation type="submission" date="2024-10" db="EMBL/GenBank/DDBJ databases">
        <title>Updated reference genomes for cyclostephanoid diatoms.</title>
        <authorList>
            <person name="Roberts W.R."/>
            <person name="Alverson A.J."/>
        </authorList>
    </citation>
    <scope>NUCLEOTIDE SEQUENCE [LARGE SCALE GENOMIC DNA]</scope>
    <source>
        <strain evidence="2 3">AJA228-03</strain>
    </source>
</reference>
<name>A0ABD3SQC7_9STRA</name>
<evidence type="ECO:0000313" key="2">
    <source>
        <dbReference type="EMBL" id="KAL3826673.1"/>
    </source>
</evidence>
<comment type="caution">
    <text evidence="2">The sequence shown here is derived from an EMBL/GenBank/DDBJ whole genome shotgun (WGS) entry which is preliminary data.</text>
</comment>
<dbReference type="AlphaFoldDB" id="A0ABD3SQC7"/>
<evidence type="ECO:0008006" key="4">
    <source>
        <dbReference type="Google" id="ProtNLM"/>
    </source>
</evidence>
<dbReference type="EMBL" id="JALLPB020000016">
    <property type="protein sequence ID" value="KAL3826673.1"/>
    <property type="molecule type" value="Genomic_DNA"/>
</dbReference>
<feature type="region of interest" description="Disordered" evidence="1">
    <location>
        <begin position="37"/>
        <end position="72"/>
    </location>
</feature>